<evidence type="ECO:0000313" key="2">
    <source>
        <dbReference type="Proteomes" id="UP000095287"/>
    </source>
</evidence>
<evidence type="ECO:0000313" key="3">
    <source>
        <dbReference type="WBParaSite" id="L893_g3.t1"/>
    </source>
</evidence>
<protein>
    <submittedName>
        <fullName evidence="3">Uncharacterized protein</fullName>
    </submittedName>
</protein>
<evidence type="ECO:0000256" key="1">
    <source>
        <dbReference type="SAM" id="MobiDB-lite"/>
    </source>
</evidence>
<feature type="region of interest" description="Disordered" evidence="1">
    <location>
        <begin position="1"/>
        <end position="73"/>
    </location>
</feature>
<accession>A0A1I7ZUC7</accession>
<feature type="compositionally biased region" description="Polar residues" evidence="1">
    <location>
        <begin position="1"/>
        <end position="10"/>
    </location>
</feature>
<keyword evidence="2" id="KW-1185">Reference proteome</keyword>
<dbReference type="Proteomes" id="UP000095287">
    <property type="component" value="Unplaced"/>
</dbReference>
<dbReference type="AlphaFoldDB" id="A0A1I7ZUC7"/>
<organism evidence="2 3">
    <name type="scientific">Steinernema glaseri</name>
    <dbReference type="NCBI Taxonomy" id="37863"/>
    <lineage>
        <taxon>Eukaryota</taxon>
        <taxon>Metazoa</taxon>
        <taxon>Ecdysozoa</taxon>
        <taxon>Nematoda</taxon>
        <taxon>Chromadorea</taxon>
        <taxon>Rhabditida</taxon>
        <taxon>Tylenchina</taxon>
        <taxon>Panagrolaimomorpha</taxon>
        <taxon>Strongyloidoidea</taxon>
        <taxon>Steinernematidae</taxon>
        <taxon>Steinernema</taxon>
    </lineage>
</organism>
<sequence>MPRLTSSRNSSELDRDLLRSRPQILPRRPDRPAPRYGTASPGMSHRLRPKPSARGGEVCRNSAPVANRRNLQQTRHEDVCATRVSLSPPCCLSIGGRAVCLVSAG</sequence>
<dbReference type="WBParaSite" id="L893_g3.t1">
    <property type="protein sequence ID" value="L893_g3.t1"/>
    <property type="gene ID" value="L893_g3"/>
</dbReference>
<proteinExistence type="predicted"/>
<reference evidence="3" key="1">
    <citation type="submission" date="2016-11" db="UniProtKB">
        <authorList>
            <consortium name="WormBaseParasite"/>
        </authorList>
    </citation>
    <scope>IDENTIFICATION</scope>
</reference>
<name>A0A1I7ZUC7_9BILA</name>